<evidence type="ECO:0000313" key="1">
    <source>
        <dbReference type="EMBL" id="GAM60307.1"/>
    </source>
</evidence>
<accession>A0A0B8P6X9</accession>
<comment type="caution">
    <text evidence="1">The sequence shown here is derived from an EMBL/GenBank/DDBJ whole genome shotgun (WGS) entry which is preliminary data.</text>
</comment>
<dbReference type="Proteomes" id="UP000031670">
    <property type="component" value="Unassembled WGS sequence"/>
</dbReference>
<name>A0A0B8P6X9_9VIBR</name>
<proteinExistence type="predicted"/>
<organism evidence="1 2">
    <name type="scientific">Vibrio ishigakensis</name>
    <dbReference type="NCBI Taxonomy" id="1481914"/>
    <lineage>
        <taxon>Bacteria</taxon>
        <taxon>Pseudomonadati</taxon>
        <taxon>Pseudomonadota</taxon>
        <taxon>Gammaproteobacteria</taxon>
        <taxon>Vibrionales</taxon>
        <taxon>Vibrionaceae</taxon>
        <taxon>Vibrio</taxon>
    </lineage>
</organism>
<dbReference type="AlphaFoldDB" id="A0A0B8P6X9"/>
<sequence length="59" mass="6283">MASVSTFGGEVTLALGEVPAAVSNYPGGFPSYLNELKQASELGPRSRTSLKHFIQQNQT</sequence>
<reference evidence="1 2" key="1">
    <citation type="submission" date="2015-01" db="EMBL/GenBank/DDBJ databases">
        <title>Vibrio sp. C5 JCM 19232 whole genome shotgun sequence.</title>
        <authorList>
            <person name="Sawabe T."/>
            <person name="Meirelles P."/>
            <person name="Feng G."/>
            <person name="Sayaka M."/>
            <person name="Hattori M."/>
            <person name="Ohkuma M."/>
        </authorList>
    </citation>
    <scope>NUCLEOTIDE SEQUENCE [LARGE SCALE GENOMIC DNA]</scope>
    <source>
        <strain evidence="1 2">JCM19232</strain>
    </source>
</reference>
<gene>
    <name evidence="1" type="ORF">JCM19232_640</name>
</gene>
<evidence type="ECO:0000313" key="2">
    <source>
        <dbReference type="Proteomes" id="UP000031670"/>
    </source>
</evidence>
<protein>
    <submittedName>
        <fullName evidence="1">Uncharacterized protein</fullName>
    </submittedName>
</protein>
<reference evidence="1 2" key="2">
    <citation type="submission" date="2015-01" db="EMBL/GenBank/DDBJ databases">
        <authorList>
            <consortium name="NBRP consortium"/>
            <person name="Sawabe T."/>
            <person name="Meirelles P."/>
            <person name="Feng G."/>
            <person name="Sayaka M."/>
            <person name="Hattori M."/>
            <person name="Ohkuma M."/>
        </authorList>
    </citation>
    <scope>NUCLEOTIDE SEQUENCE [LARGE SCALE GENOMIC DNA]</scope>
    <source>
        <strain evidence="1 2">JCM19232</strain>
    </source>
</reference>
<dbReference type="EMBL" id="BBSA01000001">
    <property type="protein sequence ID" value="GAM60307.1"/>
    <property type="molecule type" value="Genomic_DNA"/>
</dbReference>